<comment type="caution">
    <text evidence="1">The sequence shown here is derived from an EMBL/GenBank/DDBJ whole genome shotgun (WGS) entry which is preliminary data.</text>
</comment>
<reference evidence="1 2" key="1">
    <citation type="journal article" date="2022" name="Front. Microbiol.">
        <title>High genomic differentiation and limited gene flow indicate recent cryptic speciation within the genus Laspinema (cyanobacteria).</title>
        <authorList>
            <person name="Stanojkovic A."/>
            <person name="Skoupy S."/>
            <person name="Skaloud P."/>
            <person name="Dvorak P."/>
        </authorList>
    </citation>
    <scope>NUCLEOTIDE SEQUENCE [LARGE SCALE GENOMIC DNA]</scope>
    <source>
        <strain evidence="1 2">D3b</strain>
    </source>
</reference>
<organism evidence="1 2">
    <name type="scientific">Laspinema olomoucense D3b</name>
    <dbReference type="NCBI Taxonomy" id="2953688"/>
    <lineage>
        <taxon>Bacteria</taxon>
        <taxon>Bacillati</taxon>
        <taxon>Cyanobacteriota</taxon>
        <taxon>Cyanophyceae</taxon>
        <taxon>Oscillatoriophycideae</taxon>
        <taxon>Oscillatoriales</taxon>
        <taxon>Laspinemataceae</taxon>
        <taxon>Laspinema</taxon>
        <taxon>Laspinema olomoucense</taxon>
    </lineage>
</organism>
<gene>
    <name evidence="1" type="ORF">NG792_03870</name>
</gene>
<sequence>MISGQFNRKGELVFDIGLIAVDDTYSPVRAILDTGFNDWLLINAQEAEDLGWLPVGYPRRVQTAGGQVFLNLYEGNVLIDNEEWIVPVLGGYRVKEILLGVQWLRHKPLVADFAAGVLTLG</sequence>
<keyword evidence="1" id="KW-0645">Protease</keyword>
<keyword evidence="2" id="KW-1185">Reference proteome</keyword>
<proteinExistence type="predicted"/>
<dbReference type="Proteomes" id="UP001525961">
    <property type="component" value="Unassembled WGS sequence"/>
</dbReference>
<dbReference type="EMBL" id="JAMXFA010000004">
    <property type="protein sequence ID" value="MCT7976863.1"/>
    <property type="molecule type" value="Genomic_DNA"/>
</dbReference>
<dbReference type="RefSeq" id="WP_261234616.1">
    <property type="nucleotide sequence ID" value="NZ_JAMXFA010000004.1"/>
</dbReference>
<protein>
    <submittedName>
        <fullName evidence="1">Aspartyl protease</fullName>
    </submittedName>
</protein>
<keyword evidence="1" id="KW-0378">Hydrolase</keyword>
<evidence type="ECO:0000313" key="1">
    <source>
        <dbReference type="EMBL" id="MCT7976863.1"/>
    </source>
</evidence>
<evidence type="ECO:0000313" key="2">
    <source>
        <dbReference type="Proteomes" id="UP001525961"/>
    </source>
</evidence>
<name>A0ABT2N2F4_9CYAN</name>
<accession>A0ABT2N2F4</accession>
<dbReference type="GO" id="GO:0008233">
    <property type="term" value="F:peptidase activity"/>
    <property type="evidence" value="ECO:0007669"/>
    <property type="project" value="UniProtKB-KW"/>
</dbReference>
<dbReference type="GO" id="GO:0006508">
    <property type="term" value="P:proteolysis"/>
    <property type="evidence" value="ECO:0007669"/>
    <property type="project" value="UniProtKB-KW"/>
</dbReference>